<name>A0A5N6KTJ4_9ROSI</name>
<comment type="catalytic activity">
    <reaction evidence="5 6">
        <text>O-phospho-L-threonyl-[protein] + H2O = L-threonyl-[protein] + phosphate</text>
        <dbReference type="Rhea" id="RHEA:47004"/>
        <dbReference type="Rhea" id="RHEA-COMP:11060"/>
        <dbReference type="Rhea" id="RHEA-COMP:11605"/>
        <dbReference type="ChEBI" id="CHEBI:15377"/>
        <dbReference type="ChEBI" id="CHEBI:30013"/>
        <dbReference type="ChEBI" id="CHEBI:43474"/>
        <dbReference type="ChEBI" id="CHEBI:61977"/>
        <dbReference type="EC" id="3.1.3.16"/>
    </reaction>
</comment>
<evidence type="ECO:0000256" key="7">
    <source>
        <dbReference type="SAM" id="MobiDB-lite"/>
    </source>
</evidence>
<feature type="region of interest" description="Disordered" evidence="7">
    <location>
        <begin position="407"/>
        <end position="433"/>
    </location>
</feature>
<dbReference type="GO" id="GO:0008420">
    <property type="term" value="F:RNA polymerase II CTD heptapeptide repeat phosphatase activity"/>
    <property type="evidence" value="ECO:0007669"/>
    <property type="project" value="UniProtKB-UniRule"/>
</dbReference>
<dbReference type="OrthoDB" id="10249888at2759"/>
<reference evidence="9 10" key="1">
    <citation type="submission" date="2019-06" db="EMBL/GenBank/DDBJ databases">
        <title>A chromosomal-level reference genome of Carpinus fangiana (Coryloideae, Betulaceae).</title>
        <authorList>
            <person name="Yang X."/>
            <person name="Wang Z."/>
            <person name="Zhang L."/>
            <person name="Hao G."/>
            <person name="Liu J."/>
            <person name="Yang Y."/>
        </authorList>
    </citation>
    <scope>NUCLEOTIDE SEQUENCE [LARGE SCALE GENOMIC DNA]</scope>
    <source>
        <strain evidence="9">Cfa_2016G</strain>
        <tissue evidence="9">Leaf</tissue>
    </source>
</reference>
<dbReference type="InterPro" id="IPR023214">
    <property type="entry name" value="HAD_sf"/>
</dbReference>
<dbReference type="InterPro" id="IPR036412">
    <property type="entry name" value="HAD-like_sf"/>
</dbReference>
<evidence type="ECO:0000256" key="6">
    <source>
        <dbReference type="RuleBase" id="RU366066"/>
    </source>
</evidence>
<comment type="caution">
    <text evidence="9">The sequence shown here is derived from an EMBL/GenBank/DDBJ whole genome shotgun (WGS) entry which is preliminary data.</text>
</comment>
<feature type="compositionally biased region" description="Low complexity" evidence="7">
    <location>
        <begin position="580"/>
        <end position="593"/>
    </location>
</feature>
<feature type="region of interest" description="Disordered" evidence="7">
    <location>
        <begin position="466"/>
        <end position="489"/>
    </location>
</feature>
<dbReference type="AlphaFoldDB" id="A0A5N6KTJ4"/>
<comment type="catalytic activity">
    <reaction evidence="4 6">
        <text>O-phospho-L-seryl-[protein] + H2O = L-seryl-[protein] + phosphate</text>
        <dbReference type="Rhea" id="RHEA:20629"/>
        <dbReference type="Rhea" id="RHEA-COMP:9863"/>
        <dbReference type="Rhea" id="RHEA-COMP:11604"/>
        <dbReference type="ChEBI" id="CHEBI:15377"/>
        <dbReference type="ChEBI" id="CHEBI:29999"/>
        <dbReference type="ChEBI" id="CHEBI:43474"/>
        <dbReference type="ChEBI" id="CHEBI:83421"/>
        <dbReference type="EC" id="3.1.3.16"/>
    </reaction>
</comment>
<sequence length="676" mass="75305">MRLKSPSNLHYPITVTGLLKHPEDGVELGDTIFSYSYISKVFEGREPVEVERKWPANFESDVEGTITQWCIEKGTVIEHANVDLVEVEEACSHSTQFGGLCVMCGKDMTEITYAQNRPDAARASTNVAHAHKQLRISSEEAARMDQEQKRKLLGARKLSLVVDLDLTIIQATVDPTIGEWQNDKNNPNYEAVKGVRSFELRDDALGRNVAYYVKMRPGLVDFLQQISQMFELHIYTMGTRNYAIEIAKIVDPDHKLFADRILSRTETPGEDSKNLRKLFPVDTKMVVIIDDRIDVWRNSPYLVKVTPYNFFTGIGDIHGAFLDRKYRESNIASAAAKSIKEKTHLIEPVLDVGPDEKVSDAADGTLEQFVSMRNNEDVGSLQEKTAAAEKELSAQLSDRPLLQQQMALEKAEEEAEANGDDKADESGDPAPALRHSLLQDNDRELEHLGEALTKIHSRFYELYDDNSTGHAGRVGELRNGSSPKKKRLEDETLSIPDVKAIIHSVKSTVLKRCFVVPTESPEPEFKAEQWDDINAELADFLEDGSDSEVGTNTDAEQSDDESDTSSLHHKRKRDVESDGEAGAEAPQAFAAAPDSKLQRRKRQALERTSSLTRVTRAPETPIGRPEPRVQILASSRGPEEEAHATASNDSEEDEADYDASLEAELAAATDDEEDGE</sequence>
<dbReference type="Pfam" id="PF03031">
    <property type="entry name" value="NIF"/>
    <property type="match status" value="1"/>
</dbReference>
<dbReference type="PROSITE" id="PS50969">
    <property type="entry name" value="FCP1"/>
    <property type="match status" value="1"/>
</dbReference>
<organism evidence="9 10">
    <name type="scientific">Carpinus fangiana</name>
    <dbReference type="NCBI Taxonomy" id="176857"/>
    <lineage>
        <taxon>Eukaryota</taxon>
        <taxon>Viridiplantae</taxon>
        <taxon>Streptophyta</taxon>
        <taxon>Embryophyta</taxon>
        <taxon>Tracheophyta</taxon>
        <taxon>Spermatophyta</taxon>
        <taxon>Magnoliopsida</taxon>
        <taxon>eudicotyledons</taxon>
        <taxon>Gunneridae</taxon>
        <taxon>Pentapetalae</taxon>
        <taxon>rosids</taxon>
        <taxon>fabids</taxon>
        <taxon>Fagales</taxon>
        <taxon>Betulaceae</taxon>
        <taxon>Carpinus</taxon>
    </lineage>
</organism>
<dbReference type="GO" id="GO:0005634">
    <property type="term" value="C:nucleus"/>
    <property type="evidence" value="ECO:0007669"/>
    <property type="project" value="UniProtKB-SubCell"/>
</dbReference>
<evidence type="ECO:0000256" key="3">
    <source>
        <dbReference type="ARBA" id="ARBA00023242"/>
    </source>
</evidence>
<comment type="function">
    <text evidence="6">This promotes the activity of RNA polymerase II.</text>
</comment>
<dbReference type="NCBIfam" id="TIGR02250">
    <property type="entry name" value="FCP1_euk"/>
    <property type="match status" value="1"/>
</dbReference>
<keyword evidence="3 6" id="KW-0539">Nucleus</keyword>
<keyword evidence="2 6" id="KW-0378">Hydrolase</keyword>
<gene>
    <name evidence="9" type="ORF">FH972_022885</name>
</gene>
<dbReference type="EC" id="3.1.3.16" evidence="6"/>
<protein>
    <recommendedName>
        <fullName evidence="6">RNA polymerase II C-terminal domain phosphatase-like</fullName>
        <ecNumber evidence="6">3.1.3.16</ecNumber>
    </recommendedName>
</protein>
<dbReference type="SMART" id="SM00577">
    <property type="entry name" value="CPDc"/>
    <property type="match status" value="1"/>
</dbReference>
<evidence type="ECO:0000256" key="2">
    <source>
        <dbReference type="ARBA" id="ARBA00022801"/>
    </source>
</evidence>
<dbReference type="PANTHER" id="PTHR23081">
    <property type="entry name" value="RNA POLYMERASE II CTD PHOSPHATASE"/>
    <property type="match status" value="1"/>
</dbReference>
<dbReference type="Proteomes" id="UP000327013">
    <property type="component" value="Unassembled WGS sequence"/>
</dbReference>
<evidence type="ECO:0000313" key="9">
    <source>
        <dbReference type="EMBL" id="KAB8345830.1"/>
    </source>
</evidence>
<keyword evidence="10" id="KW-1185">Reference proteome</keyword>
<accession>A0A5N6KTJ4</accession>
<dbReference type="CDD" id="cd07521">
    <property type="entry name" value="HAD_FCP1-like"/>
    <property type="match status" value="1"/>
</dbReference>
<evidence type="ECO:0000256" key="4">
    <source>
        <dbReference type="ARBA" id="ARBA00047761"/>
    </source>
</evidence>
<dbReference type="InterPro" id="IPR011947">
    <property type="entry name" value="FCP1_euk"/>
</dbReference>
<feature type="compositionally biased region" description="Acidic residues" evidence="7">
    <location>
        <begin position="530"/>
        <end position="546"/>
    </location>
</feature>
<evidence type="ECO:0000256" key="5">
    <source>
        <dbReference type="ARBA" id="ARBA00048336"/>
    </source>
</evidence>
<feature type="domain" description="FCP1 homology" evidence="8">
    <location>
        <begin position="153"/>
        <end position="329"/>
    </location>
</feature>
<evidence type="ECO:0000259" key="8">
    <source>
        <dbReference type="PROSITE" id="PS50969"/>
    </source>
</evidence>
<dbReference type="InterPro" id="IPR004274">
    <property type="entry name" value="FCP1_dom"/>
</dbReference>
<feature type="region of interest" description="Disordered" evidence="7">
    <location>
        <begin position="520"/>
        <end position="659"/>
    </location>
</feature>
<feature type="compositionally biased region" description="Acidic residues" evidence="7">
    <location>
        <begin position="649"/>
        <end position="659"/>
    </location>
</feature>
<dbReference type="InterPro" id="IPR039189">
    <property type="entry name" value="Fcp1"/>
</dbReference>
<dbReference type="EMBL" id="VIBQ01000013">
    <property type="protein sequence ID" value="KAB8345830.1"/>
    <property type="molecule type" value="Genomic_DNA"/>
</dbReference>
<dbReference type="Gene3D" id="3.40.50.1000">
    <property type="entry name" value="HAD superfamily/HAD-like"/>
    <property type="match status" value="1"/>
</dbReference>
<proteinExistence type="predicted"/>
<evidence type="ECO:0000313" key="10">
    <source>
        <dbReference type="Proteomes" id="UP000327013"/>
    </source>
</evidence>
<evidence type="ECO:0000256" key="1">
    <source>
        <dbReference type="ARBA" id="ARBA00004123"/>
    </source>
</evidence>
<dbReference type="SUPFAM" id="SSF56784">
    <property type="entry name" value="HAD-like"/>
    <property type="match status" value="1"/>
</dbReference>
<comment type="subcellular location">
    <subcellularLocation>
        <location evidence="1 6">Nucleus</location>
    </subcellularLocation>
</comment>
<dbReference type="Gene3D" id="1.10.287.10">
    <property type="entry name" value="S15/NS1, RNA-binding"/>
    <property type="match status" value="1"/>
</dbReference>
<dbReference type="PANTHER" id="PTHR23081:SF36">
    <property type="entry name" value="RNA POLYMERASE II SUBUNIT A C-TERMINAL DOMAIN PHOSPHATASE"/>
    <property type="match status" value="1"/>
</dbReference>